<gene>
    <name evidence="1" type="ORF">BECKLPF1236B_GA0070989_102610</name>
</gene>
<proteinExistence type="predicted"/>
<evidence type="ECO:0000313" key="1">
    <source>
        <dbReference type="EMBL" id="VFK11851.1"/>
    </source>
</evidence>
<sequence>MNQSGTHKLALFVEGQTEQIFVEKLIRFLGKGASVAIQVERMKGSKRPNDHIEGFITPVDEKRARVGWISAAHPPGGGDWWMRFAYPPYGPYDRLISEGFHHIIGIRDVYPHHRKDIDQIRKGFQFGLRTDPIAPALILAIMEIEAWLLSEYSHFPRIHPGLTPQRIRQAFGFDPAADDMRLRDHPAKDLEAIYFLETITYDKSRQAAERTINNLDFSRIRDEVAARFGDLRRLVELIRTFFDYPRRSSNEPLPQS</sequence>
<name>A0A450W4A3_9GAMM</name>
<dbReference type="AlphaFoldDB" id="A0A450W4A3"/>
<dbReference type="EMBL" id="CAADFK010000026">
    <property type="protein sequence ID" value="VFK11851.1"/>
    <property type="molecule type" value="Genomic_DNA"/>
</dbReference>
<reference evidence="1" key="1">
    <citation type="submission" date="2019-02" db="EMBL/GenBank/DDBJ databases">
        <authorList>
            <person name="Gruber-Vodicka R. H."/>
            <person name="Seah K. B. B."/>
        </authorList>
    </citation>
    <scope>NUCLEOTIDE SEQUENCE</scope>
    <source>
        <strain evidence="1">BECK_S313</strain>
    </source>
</reference>
<organism evidence="1">
    <name type="scientific">Candidatus Kentrum sp. LPFa</name>
    <dbReference type="NCBI Taxonomy" id="2126335"/>
    <lineage>
        <taxon>Bacteria</taxon>
        <taxon>Pseudomonadati</taxon>
        <taxon>Pseudomonadota</taxon>
        <taxon>Gammaproteobacteria</taxon>
        <taxon>Candidatus Kentrum</taxon>
    </lineage>
</organism>
<protein>
    <recommendedName>
        <fullName evidence="2">DUF4276 family protein</fullName>
    </recommendedName>
</protein>
<accession>A0A450W4A3</accession>
<evidence type="ECO:0008006" key="2">
    <source>
        <dbReference type="Google" id="ProtNLM"/>
    </source>
</evidence>